<gene>
    <name evidence="1" type="ORF">EHQ59_08315</name>
</gene>
<dbReference type="PANTHER" id="PTHR36529">
    <property type="entry name" value="SLL1095 PROTEIN"/>
    <property type="match status" value="1"/>
</dbReference>
<comment type="caution">
    <text evidence="1">The sequence shown here is derived from an EMBL/GenBank/DDBJ whole genome shotgun (WGS) entry which is preliminary data.</text>
</comment>
<keyword evidence="2" id="KW-1185">Reference proteome</keyword>
<evidence type="ECO:0000313" key="2">
    <source>
        <dbReference type="Proteomes" id="UP000297609"/>
    </source>
</evidence>
<dbReference type="InterPro" id="IPR029044">
    <property type="entry name" value="Nucleotide-diphossugar_trans"/>
</dbReference>
<organism evidence="1 2">
    <name type="scientific">Leptospira kemamanensis</name>
    <dbReference type="NCBI Taxonomy" id="2484942"/>
    <lineage>
        <taxon>Bacteria</taxon>
        <taxon>Pseudomonadati</taxon>
        <taxon>Spirochaetota</taxon>
        <taxon>Spirochaetia</taxon>
        <taxon>Leptospirales</taxon>
        <taxon>Leptospiraceae</taxon>
        <taxon>Leptospira</taxon>
    </lineage>
</organism>
<keyword evidence="1" id="KW-0808">Transferase</keyword>
<dbReference type="InterPro" id="IPR018641">
    <property type="entry name" value="Trfase_1_rSAM/seldom-assoc"/>
</dbReference>
<dbReference type="OrthoDB" id="9810303at2"/>
<dbReference type="Pfam" id="PF09837">
    <property type="entry name" value="DUF2064"/>
    <property type="match status" value="1"/>
</dbReference>
<dbReference type="GO" id="GO:0016740">
    <property type="term" value="F:transferase activity"/>
    <property type="evidence" value="ECO:0007669"/>
    <property type="project" value="UniProtKB-KW"/>
</dbReference>
<dbReference type="EMBL" id="RQGG01000023">
    <property type="protein sequence ID" value="TGL53584.1"/>
    <property type="molecule type" value="Genomic_DNA"/>
</dbReference>
<evidence type="ECO:0000313" key="1">
    <source>
        <dbReference type="EMBL" id="TGL53584.1"/>
    </source>
</evidence>
<dbReference type="NCBIfam" id="TIGR04282">
    <property type="entry name" value="glyco_like_cofC"/>
    <property type="match status" value="1"/>
</dbReference>
<accession>A0A4R9JTE6</accession>
<dbReference type="Proteomes" id="UP000297609">
    <property type="component" value="Unassembled WGS sequence"/>
</dbReference>
<proteinExistence type="predicted"/>
<protein>
    <submittedName>
        <fullName evidence="1">Glycosyltransferase</fullName>
    </submittedName>
</protein>
<sequence>MLERKLIIFAKQPKLGQVKTRLAHAVGNPKALEVYEELLQLTKSITSKLGVEKIVYWDQLPEHTELYFGNEFSHAIQSTGDLGIKMASAFQNEFSNEKGKILIIGTDCPYLKPSLFEEAYDALDLTDFVIGPAIDGGYYLLGMKEYHPFVFENIPWSTDSVLPLTLQTIQSKKFTYSLLVTLNDIDTEDDWKEWKRNR</sequence>
<dbReference type="PANTHER" id="PTHR36529:SF1">
    <property type="entry name" value="GLYCOSYLTRANSFERASE"/>
    <property type="match status" value="1"/>
</dbReference>
<name>A0A4R9JTE6_9LEPT</name>
<dbReference type="Gene3D" id="3.90.550.10">
    <property type="entry name" value="Spore Coat Polysaccharide Biosynthesis Protein SpsA, Chain A"/>
    <property type="match status" value="1"/>
</dbReference>
<reference evidence="1" key="1">
    <citation type="journal article" date="2019" name="PLoS Negl. Trop. Dis.">
        <title>Revisiting the worldwide diversity of Leptospira species in the environment.</title>
        <authorList>
            <person name="Vincent A.T."/>
            <person name="Schiettekatte O."/>
            <person name="Bourhy P."/>
            <person name="Veyrier F.J."/>
            <person name="Picardeau M."/>
        </authorList>
    </citation>
    <scope>NUCLEOTIDE SEQUENCE [LARGE SCALE GENOMIC DNA]</scope>
    <source>
        <strain evidence="1">201702454</strain>
    </source>
</reference>
<dbReference type="AlphaFoldDB" id="A0A4R9JTE6"/>
<dbReference type="SUPFAM" id="SSF53448">
    <property type="entry name" value="Nucleotide-diphospho-sugar transferases"/>
    <property type="match status" value="1"/>
</dbReference>